<keyword evidence="1" id="KW-0812">Transmembrane</keyword>
<name>A0A087BL85_9BIFI</name>
<proteinExistence type="predicted"/>
<organism evidence="2 3">
    <name type="scientific">Bifidobacterium minimum</name>
    <dbReference type="NCBI Taxonomy" id="1693"/>
    <lineage>
        <taxon>Bacteria</taxon>
        <taxon>Bacillati</taxon>
        <taxon>Actinomycetota</taxon>
        <taxon>Actinomycetes</taxon>
        <taxon>Bifidobacteriales</taxon>
        <taxon>Bifidobacteriaceae</taxon>
        <taxon>Bifidobacterium</taxon>
    </lineage>
</organism>
<sequence>MTNVSARHLSAALIYQLSWRMKFLGIYLVFYLIFSIGIPLTIAVVGTGGTTDGYVDVMTPAIIFSGTVAMIGSKLDFRFLLFNGLTRTMMFLCSVIVLVVASAATTAVVVASRLLLSVGSLPIRSGSLVADQYAAGSVPTASAASALHGTGVAVMTLVVFLLVMVVSSFMGVLMTRLGRRGRLTFGALVFLVPTLVGFLLSRVDTRSLLRWLRDFGEAFLGIRSDGALDFRPLSMTLLAVAFLFMALAWLVGRRRGVDRVVQK</sequence>
<comment type="caution">
    <text evidence="2">The sequence shown here is derived from an EMBL/GenBank/DDBJ whole genome shotgun (WGS) entry which is preliminary data.</text>
</comment>
<evidence type="ECO:0000256" key="1">
    <source>
        <dbReference type="SAM" id="Phobius"/>
    </source>
</evidence>
<gene>
    <name evidence="2" type="ORF">BMIN_1450</name>
</gene>
<dbReference type="STRING" id="1693.BMIN_1450"/>
<feature type="transmembrane region" description="Helical" evidence="1">
    <location>
        <begin position="233"/>
        <end position="252"/>
    </location>
</feature>
<dbReference type="EMBL" id="JGZD01000012">
    <property type="protein sequence ID" value="KFI71785.1"/>
    <property type="molecule type" value="Genomic_DNA"/>
</dbReference>
<evidence type="ECO:0000313" key="2">
    <source>
        <dbReference type="EMBL" id="KFI71785.1"/>
    </source>
</evidence>
<feature type="transmembrane region" description="Helical" evidence="1">
    <location>
        <begin position="185"/>
        <end position="203"/>
    </location>
</feature>
<keyword evidence="3" id="KW-1185">Reference proteome</keyword>
<keyword evidence="1" id="KW-1133">Transmembrane helix</keyword>
<feature type="transmembrane region" description="Helical" evidence="1">
    <location>
        <begin position="24"/>
        <end position="45"/>
    </location>
</feature>
<feature type="transmembrane region" description="Helical" evidence="1">
    <location>
        <begin position="152"/>
        <end position="173"/>
    </location>
</feature>
<dbReference type="Proteomes" id="UP000029014">
    <property type="component" value="Unassembled WGS sequence"/>
</dbReference>
<feature type="transmembrane region" description="Helical" evidence="1">
    <location>
        <begin position="89"/>
        <end position="111"/>
    </location>
</feature>
<protein>
    <submittedName>
        <fullName evidence="2">Uncharacterized protein</fullName>
    </submittedName>
</protein>
<accession>A0A087BL85</accession>
<feature type="transmembrane region" description="Helical" evidence="1">
    <location>
        <begin position="57"/>
        <end position="77"/>
    </location>
</feature>
<reference evidence="2 3" key="1">
    <citation type="submission" date="2014-03" db="EMBL/GenBank/DDBJ databases">
        <title>Genomics of Bifidobacteria.</title>
        <authorList>
            <person name="Ventura M."/>
            <person name="Milani C."/>
            <person name="Lugli G.A."/>
        </authorList>
    </citation>
    <scope>NUCLEOTIDE SEQUENCE [LARGE SCALE GENOMIC DNA]</scope>
    <source>
        <strain evidence="2 3">LMG 11592</strain>
    </source>
</reference>
<evidence type="ECO:0000313" key="3">
    <source>
        <dbReference type="Proteomes" id="UP000029014"/>
    </source>
</evidence>
<dbReference type="AlphaFoldDB" id="A0A087BL85"/>
<keyword evidence="1" id="KW-0472">Membrane</keyword>